<organism evidence="1 2">
    <name type="scientific">Nocardia terrae</name>
    <dbReference type="NCBI Taxonomy" id="2675851"/>
    <lineage>
        <taxon>Bacteria</taxon>
        <taxon>Bacillati</taxon>
        <taxon>Actinomycetota</taxon>
        <taxon>Actinomycetes</taxon>
        <taxon>Mycobacteriales</taxon>
        <taxon>Nocardiaceae</taxon>
        <taxon>Nocardia</taxon>
    </lineage>
</organism>
<reference evidence="1 2" key="1">
    <citation type="submission" date="2019-12" db="EMBL/GenBank/DDBJ databases">
        <title>Nocardia sp. nov. ET3-3 isolated from soil.</title>
        <authorList>
            <person name="Kanchanasin P."/>
            <person name="Tanasupawat S."/>
            <person name="Yuki M."/>
            <person name="Kudo T."/>
        </authorList>
    </citation>
    <scope>NUCLEOTIDE SEQUENCE [LARGE SCALE GENOMIC DNA]</scope>
    <source>
        <strain evidence="1 2">ET3-3</strain>
    </source>
</reference>
<protein>
    <submittedName>
        <fullName evidence="1">Uncharacterized protein</fullName>
    </submittedName>
</protein>
<accession>A0A7K1UUV7</accession>
<dbReference type="AlphaFoldDB" id="A0A7K1UUV7"/>
<dbReference type="EMBL" id="WRPP01000002">
    <property type="protein sequence ID" value="MVU78156.1"/>
    <property type="molecule type" value="Genomic_DNA"/>
</dbReference>
<dbReference type="Proteomes" id="UP000466794">
    <property type="component" value="Unassembled WGS sequence"/>
</dbReference>
<dbReference type="RefSeq" id="WP_157387706.1">
    <property type="nucleotide sequence ID" value="NZ_WRPP01000002.1"/>
</dbReference>
<proteinExistence type="predicted"/>
<name>A0A7K1UUV7_9NOCA</name>
<keyword evidence="2" id="KW-1185">Reference proteome</keyword>
<gene>
    <name evidence="1" type="ORF">GPX89_12985</name>
</gene>
<comment type="caution">
    <text evidence="1">The sequence shown here is derived from an EMBL/GenBank/DDBJ whole genome shotgun (WGS) entry which is preliminary data.</text>
</comment>
<evidence type="ECO:0000313" key="2">
    <source>
        <dbReference type="Proteomes" id="UP000466794"/>
    </source>
</evidence>
<evidence type="ECO:0000313" key="1">
    <source>
        <dbReference type="EMBL" id="MVU78156.1"/>
    </source>
</evidence>
<sequence length="96" mass="10298">MDGLNDVEIRAVREIIDAVEDRLRHMEITGTPAPAPRSEIYATVICAVIASARASGHHGSGSIAQAPLLDEILIGSNPEPWRTPIHPTLIDKALTP</sequence>